<name>A0AAP0KMC0_9MAGN</name>
<reference evidence="1 2" key="1">
    <citation type="submission" date="2024-01" db="EMBL/GenBank/DDBJ databases">
        <title>Genome assemblies of Stephania.</title>
        <authorList>
            <person name="Yang L."/>
        </authorList>
    </citation>
    <scope>NUCLEOTIDE SEQUENCE [LARGE SCALE GENOMIC DNA]</scope>
    <source>
        <strain evidence="1">QJT</strain>
        <tissue evidence="1">Leaf</tissue>
    </source>
</reference>
<accession>A0AAP0KMC0</accession>
<proteinExistence type="predicted"/>
<evidence type="ECO:0000313" key="1">
    <source>
        <dbReference type="EMBL" id="KAK9155188.1"/>
    </source>
</evidence>
<gene>
    <name evidence="1" type="ORF">Sjap_002668</name>
</gene>
<organism evidence="1 2">
    <name type="scientific">Stephania japonica</name>
    <dbReference type="NCBI Taxonomy" id="461633"/>
    <lineage>
        <taxon>Eukaryota</taxon>
        <taxon>Viridiplantae</taxon>
        <taxon>Streptophyta</taxon>
        <taxon>Embryophyta</taxon>
        <taxon>Tracheophyta</taxon>
        <taxon>Spermatophyta</taxon>
        <taxon>Magnoliopsida</taxon>
        <taxon>Ranunculales</taxon>
        <taxon>Menispermaceae</taxon>
        <taxon>Menispermoideae</taxon>
        <taxon>Cissampelideae</taxon>
        <taxon>Stephania</taxon>
    </lineage>
</organism>
<dbReference type="Proteomes" id="UP001417504">
    <property type="component" value="Unassembled WGS sequence"/>
</dbReference>
<evidence type="ECO:0000313" key="2">
    <source>
        <dbReference type="Proteomes" id="UP001417504"/>
    </source>
</evidence>
<keyword evidence="2" id="KW-1185">Reference proteome</keyword>
<protein>
    <submittedName>
        <fullName evidence="1">Uncharacterized protein</fullName>
    </submittedName>
</protein>
<dbReference type="EMBL" id="JBBNAE010000001">
    <property type="protein sequence ID" value="KAK9155188.1"/>
    <property type="molecule type" value="Genomic_DNA"/>
</dbReference>
<comment type="caution">
    <text evidence="1">The sequence shown here is derived from an EMBL/GenBank/DDBJ whole genome shotgun (WGS) entry which is preliminary data.</text>
</comment>
<sequence>MRDVGVRLSALKSKPKYKSQYICKGLVDLHSVIYSSYSFNILLNMLWNHIVMHCSLYLVDN</sequence>
<dbReference type="AlphaFoldDB" id="A0AAP0KMC0"/>